<dbReference type="GO" id="GO:0016787">
    <property type="term" value="F:hydrolase activity"/>
    <property type="evidence" value="ECO:0007669"/>
    <property type="project" value="UniProtKB-KW"/>
</dbReference>
<evidence type="ECO:0000313" key="3">
    <source>
        <dbReference type="Proteomes" id="UP000428260"/>
    </source>
</evidence>
<keyword evidence="3" id="KW-1185">Reference proteome</keyword>
<dbReference type="PANTHER" id="PTHR43751:SF1">
    <property type="entry name" value="SULFATASE ATSG-RELATED"/>
    <property type="match status" value="1"/>
</dbReference>
<proteinExistence type="predicted"/>
<dbReference type="Proteomes" id="UP000428260">
    <property type="component" value="Chromosome"/>
</dbReference>
<dbReference type="KEGG" id="mcos:GM418_09915"/>
<dbReference type="Gene3D" id="3.40.720.10">
    <property type="entry name" value="Alkaline Phosphatase, subunit A"/>
    <property type="match status" value="1"/>
</dbReference>
<keyword evidence="2" id="KW-0808">Transferase</keyword>
<evidence type="ECO:0000259" key="1">
    <source>
        <dbReference type="Pfam" id="PF00884"/>
    </source>
</evidence>
<accession>A0A6I6JS94</accession>
<dbReference type="AlphaFoldDB" id="A0A6I6JS94"/>
<protein>
    <submittedName>
        <fullName evidence="2">Sulfatase-like hydrolase/transferase</fullName>
    </submittedName>
</protein>
<organism evidence="2 3">
    <name type="scientific">Maribellus comscasis</name>
    <dbReference type="NCBI Taxonomy" id="2681766"/>
    <lineage>
        <taxon>Bacteria</taxon>
        <taxon>Pseudomonadati</taxon>
        <taxon>Bacteroidota</taxon>
        <taxon>Bacteroidia</taxon>
        <taxon>Marinilabiliales</taxon>
        <taxon>Prolixibacteraceae</taxon>
        <taxon>Maribellus</taxon>
    </lineage>
</organism>
<dbReference type="InterPro" id="IPR000917">
    <property type="entry name" value="Sulfatase_N"/>
</dbReference>
<dbReference type="EMBL" id="CP046401">
    <property type="protein sequence ID" value="QGY43960.1"/>
    <property type="molecule type" value="Genomic_DNA"/>
</dbReference>
<keyword evidence="2" id="KW-0378">Hydrolase</keyword>
<gene>
    <name evidence="2" type="ORF">GM418_09915</name>
</gene>
<dbReference type="PANTHER" id="PTHR43751">
    <property type="entry name" value="SULFATASE"/>
    <property type="match status" value="1"/>
</dbReference>
<dbReference type="GO" id="GO:0016740">
    <property type="term" value="F:transferase activity"/>
    <property type="evidence" value="ECO:0007669"/>
    <property type="project" value="UniProtKB-KW"/>
</dbReference>
<name>A0A6I6JS94_9BACT</name>
<dbReference type="InterPro" id="IPR017850">
    <property type="entry name" value="Alkaline_phosphatase_core_sf"/>
</dbReference>
<dbReference type="SUPFAM" id="SSF53649">
    <property type="entry name" value="Alkaline phosphatase-like"/>
    <property type="match status" value="1"/>
</dbReference>
<sequence length="482" mass="55116">MKKITIILFTFLFSLVFTKESNAIRQEHKPNILIIVGDDCTYNDLPLYGGKNVKTPSLDKLASEGMTFNKAFLSMSMCAPCRAELYTGLYPVQNGVCWNYVPARTGTKSIVHYLKDFGYRVGIAGKIHAEPQSVFPFEKVEGLERDCVAKIADFDETGMRNFINKSEDPFCLIVGLVVPHIPWTVGTPSHFTPKNLDLPPNFPDVKGVPDGRLTTKTKSMREDFINYLAEIEVMDKQVGKTLDLFEDLGKSSNTIVIFTSEQGSQFPGNKYTNWNTGVHTGFIVRWPGNVEPGVRTNALIQYADVLPTLIDVVGGNSQEYIFSGSSFLPVLLGESNHHRKYAYFMHNNIPEGTSYPIRSITDGKYHYINNLTPERIFTERHIMSGQGPVSTYWASWMWDAYKKEQTYWLISRYMKRPEEELYIIDQDQYELNNLINYKEYKKVRKSLSTELARWMNQERDPGKSIDKLSEVEAAFKGNHFER</sequence>
<evidence type="ECO:0000313" key="2">
    <source>
        <dbReference type="EMBL" id="QGY43960.1"/>
    </source>
</evidence>
<dbReference type="RefSeq" id="WP_158865607.1">
    <property type="nucleotide sequence ID" value="NZ_CP046401.1"/>
</dbReference>
<dbReference type="Pfam" id="PF00884">
    <property type="entry name" value="Sulfatase"/>
    <property type="match status" value="1"/>
</dbReference>
<dbReference type="InterPro" id="IPR052701">
    <property type="entry name" value="GAG_Ulvan_Degrading_Sulfatases"/>
</dbReference>
<feature type="domain" description="Sulfatase N-terminal" evidence="1">
    <location>
        <begin position="30"/>
        <end position="314"/>
    </location>
</feature>
<reference evidence="2 3" key="1">
    <citation type="submission" date="2019-11" db="EMBL/GenBank/DDBJ databases">
        <authorList>
            <person name="Zheng R.K."/>
            <person name="Sun C.M."/>
        </authorList>
    </citation>
    <scope>NUCLEOTIDE SEQUENCE [LARGE SCALE GENOMIC DNA]</scope>
    <source>
        <strain evidence="2 3">WC007</strain>
    </source>
</reference>
<dbReference type="CDD" id="cd16027">
    <property type="entry name" value="SGSH"/>
    <property type="match status" value="1"/>
</dbReference>